<sequence length="65" mass="7200">VCSTAIGIKTKDGVVLAVEKLSTSPLPLRYWILFQEPSIVEKIMEIDEYIGCAMSRLITDALVET</sequence>
<dbReference type="SUPFAM" id="SSF56235">
    <property type="entry name" value="N-terminal nucleophile aminohydrolases (Ntn hydrolases)"/>
    <property type="match status" value="1"/>
</dbReference>
<feature type="non-terminal residue" evidence="1">
    <location>
        <position position="1"/>
    </location>
</feature>
<dbReference type="GO" id="GO:0005839">
    <property type="term" value="C:proteasome core complex"/>
    <property type="evidence" value="ECO:0007669"/>
    <property type="project" value="InterPro"/>
</dbReference>
<dbReference type="Proteomes" id="UP000593560">
    <property type="component" value="Unassembled WGS sequence"/>
</dbReference>
<dbReference type="Gene3D" id="3.60.20.10">
    <property type="entry name" value="Glutamine Phosphoribosylpyrophosphate, subunit 1, domain 1"/>
    <property type="match status" value="1"/>
</dbReference>
<gene>
    <name evidence="1" type="ORF">Gohar_023452</name>
</gene>
<dbReference type="OrthoDB" id="1711056at2759"/>
<dbReference type="InterPro" id="IPR001353">
    <property type="entry name" value="Proteasome_sua/b"/>
</dbReference>
<comment type="caution">
    <text evidence="1">The sequence shown here is derived from an EMBL/GenBank/DDBJ whole genome shotgun (WGS) entry which is preliminary data.</text>
</comment>
<dbReference type="Pfam" id="PF00227">
    <property type="entry name" value="Proteasome"/>
    <property type="match status" value="1"/>
</dbReference>
<proteinExistence type="predicted"/>
<organism evidence="1 2">
    <name type="scientific">Gossypium harknessii</name>
    <dbReference type="NCBI Taxonomy" id="34285"/>
    <lineage>
        <taxon>Eukaryota</taxon>
        <taxon>Viridiplantae</taxon>
        <taxon>Streptophyta</taxon>
        <taxon>Embryophyta</taxon>
        <taxon>Tracheophyta</taxon>
        <taxon>Spermatophyta</taxon>
        <taxon>Magnoliopsida</taxon>
        <taxon>eudicotyledons</taxon>
        <taxon>Gunneridae</taxon>
        <taxon>Pentapetalae</taxon>
        <taxon>rosids</taxon>
        <taxon>malvids</taxon>
        <taxon>Malvales</taxon>
        <taxon>Malvaceae</taxon>
        <taxon>Malvoideae</taxon>
        <taxon>Gossypium</taxon>
    </lineage>
</organism>
<dbReference type="InterPro" id="IPR029055">
    <property type="entry name" value="Ntn_hydrolases_N"/>
</dbReference>
<evidence type="ECO:0000313" key="2">
    <source>
        <dbReference type="Proteomes" id="UP000593560"/>
    </source>
</evidence>
<dbReference type="EMBL" id="JABFAD010000009">
    <property type="protein sequence ID" value="MBA0807659.1"/>
    <property type="molecule type" value="Genomic_DNA"/>
</dbReference>
<keyword evidence="2" id="KW-1185">Reference proteome</keyword>
<reference evidence="1 2" key="1">
    <citation type="journal article" date="2019" name="Genome Biol. Evol.">
        <title>Insights into the evolution of the New World diploid cottons (Gossypium, subgenus Houzingenia) based on genome sequencing.</title>
        <authorList>
            <person name="Grover C.E."/>
            <person name="Arick M.A. 2nd"/>
            <person name="Thrash A."/>
            <person name="Conover J.L."/>
            <person name="Sanders W.S."/>
            <person name="Peterson D.G."/>
            <person name="Frelichowski J.E."/>
            <person name="Scheffler J.A."/>
            <person name="Scheffler B.E."/>
            <person name="Wendel J.F."/>
        </authorList>
    </citation>
    <scope>NUCLEOTIDE SEQUENCE [LARGE SCALE GENOMIC DNA]</scope>
    <source>
        <strain evidence="1">0</strain>
        <tissue evidence="1">Leaf</tissue>
    </source>
</reference>
<evidence type="ECO:0000313" key="1">
    <source>
        <dbReference type="EMBL" id="MBA0807659.1"/>
    </source>
</evidence>
<protein>
    <submittedName>
        <fullName evidence="1">Uncharacterized protein</fullName>
    </submittedName>
</protein>
<accession>A0A7J9HCU2</accession>
<dbReference type="AlphaFoldDB" id="A0A7J9HCU2"/>
<name>A0A7J9HCU2_9ROSI</name>
<dbReference type="GO" id="GO:0051603">
    <property type="term" value="P:proteolysis involved in protein catabolic process"/>
    <property type="evidence" value="ECO:0007669"/>
    <property type="project" value="InterPro"/>
</dbReference>